<dbReference type="Pfam" id="PF22486">
    <property type="entry name" value="MATH_2"/>
    <property type="match status" value="1"/>
</dbReference>
<dbReference type="FunFam" id="3.90.70.10:FF:000005">
    <property type="entry name" value="Ubiquitin carboxyl-terminal hydrolase 7"/>
    <property type="match status" value="1"/>
</dbReference>
<dbReference type="PANTHER" id="PTHR24006:SF644">
    <property type="entry name" value="UBIQUITIN CARBOXYL-TERMINAL HYDROLASE 7"/>
    <property type="match status" value="1"/>
</dbReference>
<evidence type="ECO:0000256" key="2">
    <source>
        <dbReference type="ARBA" id="ARBA00004123"/>
    </source>
</evidence>
<evidence type="ECO:0000313" key="17">
    <source>
        <dbReference type="Proteomes" id="UP000691718"/>
    </source>
</evidence>
<keyword evidence="17" id="KW-1185">Reference proteome</keyword>
<evidence type="ECO:0000256" key="12">
    <source>
        <dbReference type="ARBA" id="ARBA00031508"/>
    </source>
</evidence>
<dbReference type="GO" id="GO:0004843">
    <property type="term" value="F:cysteine-type deubiquitinase activity"/>
    <property type="evidence" value="ECO:0007669"/>
    <property type="project" value="UniProtKB-EC"/>
</dbReference>
<dbReference type="CDD" id="cd03772">
    <property type="entry name" value="MATH_HAUSP"/>
    <property type="match status" value="1"/>
</dbReference>
<keyword evidence="8" id="KW-0378">Hydrolase</keyword>
<dbReference type="PROSITE" id="PS50235">
    <property type="entry name" value="USP_3"/>
    <property type="match status" value="1"/>
</dbReference>
<comment type="caution">
    <text evidence="16">The sequence shown here is derived from an EMBL/GenBank/DDBJ whole genome shotgun (WGS) entry which is preliminary data.</text>
</comment>
<dbReference type="EMBL" id="CAJQZP010001218">
    <property type="protein sequence ID" value="CAG5031739.1"/>
    <property type="molecule type" value="Genomic_DNA"/>
</dbReference>
<comment type="similarity">
    <text evidence="3">Belongs to the peptidase C19 family.</text>
</comment>
<dbReference type="GO" id="GO:0006508">
    <property type="term" value="P:proteolysis"/>
    <property type="evidence" value="ECO:0007669"/>
    <property type="project" value="UniProtKB-KW"/>
</dbReference>
<accession>A0A8S3XQA6</accession>
<evidence type="ECO:0000256" key="6">
    <source>
        <dbReference type="ARBA" id="ARBA00022670"/>
    </source>
</evidence>
<gene>
    <name evidence="16" type="ORF">PAPOLLO_LOCUS19781</name>
</gene>
<dbReference type="Pfam" id="PF14533">
    <property type="entry name" value="USP7_C2"/>
    <property type="match status" value="1"/>
</dbReference>
<keyword evidence="7" id="KW-0833">Ubl conjugation pathway</keyword>
<dbReference type="Proteomes" id="UP000691718">
    <property type="component" value="Unassembled WGS sequence"/>
</dbReference>
<dbReference type="PANTHER" id="PTHR24006">
    <property type="entry name" value="UBIQUITIN CARBOXYL-TERMINAL HYDROLASE"/>
    <property type="match status" value="1"/>
</dbReference>
<dbReference type="FunFam" id="3.10.20.90:FF:000064">
    <property type="entry name" value="Putative ubiquitin carboxyl-terminal hydrolase 7"/>
    <property type="match status" value="1"/>
</dbReference>
<dbReference type="InterPro" id="IPR029346">
    <property type="entry name" value="USP_C"/>
</dbReference>
<name>A0A8S3XQA6_PARAO</name>
<evidence type="ECO:0000256" key="11">
    <source>
        <dbReference type="ARBA" id="ARBA00031500"/>
    </source>
</evidence>
<evidence type="ECO:0000256" key="4">
    <source>
        <dbReference type="ARBA" id="ARBA00012759"/>
    </source>
</evidence>
<dbReference type="GO" id="GO:0005829">
    <property type="term" value="C:cytosol"/>
    <property type="evidence" value="ECO:0007669"/>
    <property type="project" value="TreeGrafter"/>
</dbReference>
<dbReference type="CDD" id="cd02659">
    <property type="entry name" value="peptidase_C19C"/>
    <property type="match status" value="1"/>
</dbReference>
<evidence type="ECO:0000259" key="15">
    <source>
        <dbReference type="PROSITE" id="PS50235"/>
    </source>
</evidence>
<dbReference type="PROSITE" id="PS50144">
    <property type="entry name" value="MATH"/>
    <property type="match status" value="1"/>
</dbReference>
<feature type="domain" description="MATH" evidence="14">
    <location>
        <begin position="285"/>
        <end position="414"/>
    </location>
</feature>
<evidence type="ECO:0000256" key="8">
    <source>
        <dbReference type="ARBA" id="ARBA00022801"/>
    </source>
</evidence>
<evidence type="ECO:0000256" key="1">
    <source>
        <dbReference type="ARBA" id="ARBA00000707"/>
    </source>
</evidence>
<keyword evidence="9" id="KW-0788">Thiol protease</keyword>
<dbReference type="InterPro" id="IPR001394">
    <property type="entry name" value="Peptidase_C19_UCH"/>
</dbReference>
<dbReference type="FunFam" id="2.60.210.10:FF:000006">
    <property type="entry name" value="Ubiquitin carboxyl-terminal hydrolase 7"/>
    <property type="match status" value="1"/>
</dbReference>
<keyword evidence="6" id="KW-0645">Protease</keyword>
<sequence>MLKVRNYDLDIIVIYRPPHTNKQLFVKELERVIQRVPISRDIIMFGDYNIDILEDKLDHIACSYLNMVSSRGLQCGIQDITREAVSAERRTATCIDHVFVRTESASEVQAYLLTSPLADHYLTGLTAVIDIGRAASKHSFKINTLSSNNNKISGSQSIRINEKGTLKFVQRIFSRGKGSEPLALKEISKTCGRQSPVARPANMNHTPAPDRQQKDSNVNQVEEMETQEVETVDTATEKIWDEDFIKESNGEVVMGEVMKNQETTSTDMPLACVDAEMEDDEARSEATFRFTVHNFRSLKDSVLSPPCFVRNLPWKIMVMPRQAPSPDRQQQKSLGFFLQCNGESESSSWSCYAMAELRLLSQKPDTEPFSRKIQHLFYSKENDWGFSHFMSWNDVLDPEKGYIKDDSITLEVHVTAEAPHGVSWDSKKHTGYVGLKNQGATCYMNSLLQTLYFTNQLRKAVYKMPTESDDSTRSVALALQRVFYELQFSDKPVGTKKLTKSFGWETLDSFMQHDVQEFLRVLLDKLESKMKGTCVEGTVPRLFEGKMTSYIKCKNVNVSSTRVETFYDIQLNIKGKKNIDESFKDYISTETLDGENKYDAGEHGLQEAEKGVIFASFPPVLHLHLMRFQYDPITDSSVKFNDRFEFYEHINLDAYLQEKPEIPADYTLHAVLVHSGDNHGGHYVVFINPKGDGKWCKFDDDVVSRCTKQEAIEYNYGGHDEDMTLTVRHCTNAYMLVYIRDSQLKTVLQEVTQADIPTELSERLAEEKRIETIRRKERNEAHLYMNVNVVLEEVFDGHQGNDLYDPERAHYRVFRVRKQATVTELMEMLAENFRYPLKHIRPWPFSARSNNTCRPTCLDIVNDQQKTVVDISENMNPWNIFLEMLPPDSGFSALPPFDKENDVVLFFKYYDPKQKRIHYCGHHYLPIASKPADLIPILNKRAGFPPDTPLVLYEEIKPDFVEKINNFNDPLEKVLDELMDGDIIVFERADHRHDELELPTCQDYFKYIFYKVEVQFIDKTVPNDPGFTMELSMQMRYDQMARAVGQRLNVDPYLIQFFKCQNYKDTPGPPLRYSYDGILKDLLVYCKPKCPKKLFYQILSIKVNELDNKKQFKCLWVGPNYKEDKELILYPNKGGKVADILEEAAKVVEMSPDGSGRLRIVEVSCHKVLPGPDPELTLDQVTISPPRLYRIEEIPKDELHLQDDEVLVPCAHFHKQVYATFGIPFYTRVKHLEPFQAVKDRLQKKLDIPDKEWEKYNFAIVTNGRPIYISEGVTINIFDFRPSGNANLSLPDATGRPWLGLEHINKTPKRSRINYLEKAIKIYN</sequence>
<dbReference type="InterPro" id="IPR002083">
    <property type="entry name" value="MATH/TRAF_dom"/>
</dbReference>
<comment type="catalytic activity">
    <reaction evidence="1">
        <text>Thiol-dependent hydrolysis of ester, thioester, amide, peptide and isopeptide bonds formed by the C-terminal Gly of ubiquitin (a 76-residue protein attached to proteins as an intracellular targeting signal).</text>
        <dbReference type="EC" id="3.4.19.12"/>
    </reaction>
</comment>
<dbReference type="GO" id="GO:0016579">
    <property type="term" value="P:protein deubiquitination"/>
    <property type="evidence" value="ECO:0007669"/>
    <property type="project" value="InterPro"/>
</dbReference>
<dbReference type="InterPro" id="IPR018200">
    <property type="entry name" value="USP_CS"/>
</dbReference>
<organism evidence="16 17">
    <name type="scientific">Parnassius apollo</name>
    <name type="common">Apollo butterfly</name>
    <name type="synonym">Papilio apollo</name>
    <dbReference type="NCBI Taxonomy" id="110799"/>
    <lineage>
        <taxon>Eukaryota</taxon>
        <taxon>Metazoa</taxon>
        <taxon>Ecdysozoa</taxon>
        <taxon>Arthropoda</taxon>
        <taxon>Hexapoda</taxon>
        <taxon>Insecta</taxon>
        <taxon>Pterygota</taxon>
        <taxon>Neoptera</taxon>
        <taxon>Endopterygota</taxon>
        <taxon>Lepidoptera</taxon>
        <taxon>Glossata</taxon>
        <taxon>Ditrysia</taxon>
        <taxon>Papilionoidea</taxon>
        <taxon>Papilionidae</taxon>
        <taxon>Parnassiinae</taxon>
        <taxon>Parnassini</taxon>
        <taxon>Parnassius</taxon>
        <taxon>Parnassius</taxon>
    </lineage>
</organism>
<dbReference type="OrthoDB" id="289038at2759"/>
<dbReference type="Pfam" id="PF00443">
    <property type="entry name" value="UCH"/>
    <property type="match status" value="1"/>
</dbReference>
<evidence type="ECO:0000256" key="3">
    <source>
        <dbReference type="ARBA" id="ARBA00009085"/>
    </source>
</evidence>
<proteinExistence type="inferred from homology"/>
<dbReference type="GO" id="GO:0005634">
    <property type="term" value="C:nucleus"/>
    <property type="evidence" value="ECO:0007669"/>
    <property type="project" value="UniProtKB-SubCell"/>
</dbReference>
<protein>
    <recommendedName>
        <fullName evidence="5">Ubiquitin carboxyl-terminal hydrolase 7</fullName>
        <ecNumber evidence="4">3.4.19.12</ecNumber>
    </recommendedName>
    <alternativeName>
        <fullName evidence="12">Ubiquitin thioesterase 7</fullName>
    </alternativeName>
    <alternativeName>
        <fullName evidence="11">Ubiquitin-specific-processing protease 7</fullName>
    </alternativeName>
</protein>
<dbReference type="EC" id="3.4.19.12" evidence="4"/>
<dbReference type="InterPro" id="IPR028889">
    <property type="entry name" value="USP"/>
</dbReference>
<dbReference type="InterPro" id="IPR050164">
    <property type="entry name" value="Peptidase_C19"/>
</dbReference>
<feature type="domain" description="USP" evidence="15">
    <location>
        <begin position="433"/>
        <end position="741"/>
    </location>
</feature>
<dbReference type="PROSITE" id="PS00972">
    <property type="entry name" value="USP_1"/>
    <property type="match status" value="1"/>
</dbReference>
<evidence type="ECO:0000256" key="7">
    <source>
        <dbReference type="ARBA" id="ARBA00022786"/>
    </source>
</evidence>
<dbReference type="SMART" id="SM00061">
    <property type="entry name" value="MATH"/>
    <property type="match status" value="1"/>
</dbReference>
<keyword evidence="10" id="KW-0539">Nucleus</keyword>
<reference evidence="16" key="1">
    <citation type="submission" date="2021-04" db="EMBL/GenBank/DDBJ databases">
        <authorList>
            <person name="Tunstrom K."/>
        </authorList>
    </citation>
    <scope>NUCLEOTIDE SEQUENCE</scope>
</reference>
<evidence type="ECO:0000313" key="16">
    <source>
        <dbReference type="EMBL" id="CAG5031739.1"/>
    </source>
</evidence>
<dbReference type="PROSITE" id="PS00973">
    <property type="entry name" value="USP_2"/>
    <property type="match status" value="1"/>
</dbReference>
<feature type="region of interest" description="Disordered" evidence="13">
    <location>
        <begin position="191"/>
        <end position="218"/>
    </location>
</feature>
<evidence type="ECO:0000259" key="14">
    <source>
        <dbReference type="PROSITE" id="PS50144"/>
    </source>
</evidence>
<evidence type="ECO:0000256" key="10">
    <source>
        <dbReference type="ARBA" id="ARBA00023242"/>
    </source>
</evidence>
<dbReference type="InterPro" id="IPR024729">
    <property type="entry name" value="USP7_ICP0-binding_dom"/>
</dbReference>
<comment type="subcellular location">
    <subcellularLocation>
        <location evidence="2">Nucleus</location>
    </subcellularLocation>
</comment>
<evidence type="ECO:0000256" key="9">
    <source>
        <dbReference type="ARBA" id="ARBA00022807"/>
    </source>
</evidence>
<dbReference type="GO" id="GO:0031647">
    <property type="term" value="P:regulation of protein stability"/>
    <property type="evidence" value="ECO:0007669"/>
    <property type="project" value="TreeGrafter"/>
</dbReference>
<evidence type="ECO:0000256" key="13">
    <source>
        <dbReference type="SAM" id="MobiDB-lite"/>
    </source>
</evidence>
<dbReference type="Pfam" id="PF12436">
    <property type="entry name" value="USP7_ICP0_bdg"/>
    <property type="match status" value="1"/>
</dbReference>
<evidence type="ECO:0000256" key="5">
    <source>
        <dbReference type="ARBA" id="ARBA00021393"/>
    </source>
</evidence>